<feature type="region of interest" description="Disordered" evidence="1">
    <location>
        <begin position="28"/>
        <end position="51"/>
    </location>
</feature>
<organism evidence="2 4">
    <name type="scientific">Didymodactylos carnosus</name>
    <dbReference type="NCBI Taxonomy" id="1234261"/>
    <lineage>
        <taxon>Eukaryota</taxon>
        <taxon>Metazoa</taxon>
        <taxon>Spiralia</taxon>
        <taxon>Gnathifera</taxon>
        <taxon>Rotifera</taxon>
        <taxon>Eurotatoria</taxon>
        <taxon>Bdelloidea</taxon>
        <taxon>Philodinida</taxon>
        <taxon>Philodinidae</taxon>
        <taxon>Didymodactylos</taxon>
    </lineage>
</organism>
<dbReference type="Proteomes" id="UP000682733">
    <property type="component" value="Unassembled WGS sequence"/>
</dbReference>
<comment type="caution">
    <text evidence="2">The sequence shown here is derived from an EMBL/GenBank/DDBJ whole genome shotgun (WGS) entry which is preliminary data.</text>
</comment>
<dbReference type="EMBL" id="CAJNOK010019241">
    <property type="protein sequence ID" value="CAF1296136.1"/>
    <property type="molecule type" value="Genomic_DNA"/>
</dbReference>
<dbReference type="EMBL" id="CAJOBA010040820">
    <property type="protein sequence ID" value="CAF4101473.1"/>
    <property type="molecule type" value="Genomic_DNA"/>
</dbReference>
<evidence type="ECO:0000256" key="1">
    <source>
        <dbReference type="SAM" id="MobiDB-lite"/>
    </source>
</evidence>
<protein>
    <submittedName>
        <fullName evidence="2">Uncharacterized protein</fullName>
    </submittedName>
</protein>
<feature type="compositionally biased region" description="Basic residues" evidence="1">
    <location>
        <begin position="503"/>
        <end position="512"/>
    </location>
</feature>
<dbReference type="AlphaFoldDB" id="A0A8S2EZ01"/>
<sequence length="631" mass="72883">MQNSVDLLTMLCSKSENHTLEKFENVHSVETHQNKRKRRKECQRGLSSEQPDGHRLIKRMYRVEDLQRDLYGMNKYDLQLAKRFANATCSSYADVSLRIQHKTAKSTDPLVEKKRSSSTVAMAKQILDSNEQSILQSHLYEQKHASSIQTPKQAKIIQVIEEKKSNSINSYLPSKFSVKTTTTQQTVQSSQYKKQSSDAILQMSNQHTDQELTITEKSSLHRTLCRTDMTKSMPIISSTENENNAQISSEEPHTKFESGDHEIYRVNVATQWSKQSLEKVEDILNKSSIMTIDDADGKNQTPKFHFDELNKTPLNSTISTELSCCDLKRSSDVYLSNSATKNDASYDDQNSSNMRKNDLDYTIVDRHKISSEKNVKDSVRIQSTEGKLNFYFSNPTKFVLFPGYVRLNDYTVVYACSNVTQQSTKVPLNSPNTSVQQLLINSEQILQDLNIPTCECSIENLVKNIDGKNITRVSLNSFSTIENLIQHKKRVKNKIMHAPIKVQSKRTARQRRQTISNRKQQQNKRRRLSKQLPLTNNKKNEKELEDSSSFDFFDFDTLTSKSYDHLFASNSENLLKLHLNLRMAEDVECECKYLKYLRRSPAKTYETMSNETFDLFFFKLYLFIDETNSYN</sequence>
<evidence type="ECO:0000313" key="2">
    <source>
        <dbReference type="EMBL" id="CAF1296136.1"/>
    </source>
</evidence>
<reference evidence="2" key="1">
    <citation type="submission" date="2021-02" db="EMBL/GenBank/DDBJ databases">
        <authorList>
            <person name="Nowell W R."/>
        </authorList>
    </citation>
    <scope>NUCLEOTIDE SEQUENCE</scope>
</reference>
<gene>
    <name evidence="2" type="ORF">OVA965_LOCUS28310</name>
    <name evidence="3" type="ORF">TMI583_LOCUS29065</name>
</gene>
<evidence type="ECO:0000313" key="4">
    <source>
        <dbReference type="Proteomes" id="UP000677228"/>
    </source>
</evidence>
<accession>A0A8S2EZ01</accession>
<proteinExistence type="predicted"/>
<dbReference type="Proteomes" id="UP000677228">
    <property type="component" value="Unassembled WGS sequence"/>
</dbReference>
<evidence type="ECO:0000313" key="3">
    <source>
        <dbReference type="EMBL" id="CAF4101473.1"/>
    </source>
</evidence>
<name>A0A8S2EZ01_9BILA</name>
<feature type="region of interest" description="Disordered" evidence="1">
    <location>
        <begin position="502"/>
        <end position="542"/>
    </location>
</feature>